<evidence type="ECO:0000313" key="3">
    <source>
        <dbReference type="Proteomes" id="UP000187209"/>
    </source>
</evidence>
<keyword evidence="3" id="KW-1185">Reference proteome</keyword>
<evidence type="ECO:0000313" key="2">
    <source>
        <dbReference type="EMBL" id="OMJ67789.1"/>
    </source>
</evidence>
<feature type="coiled-coil region" evidence="1">
    <location>
        <begin position="91"/>
        <end position="121"/>
    </location>
</feature>
<dbReference type="AlphaFoldDB" id="A0A1R2ATD9"/>
<dbReference type="Proteomes" id="UP000187209">
    <property type="component" value="Unassembled WGS sequence"/>
</dbReference>
<organism evidence="2 3">
    <name type="scientific">Stentor coeruleus</name>
    <dbReference type="NCBI Taxonomy" id="5963"/>
    <lineage>
        <taxon>Eukaryota</taxon>
        <taxon>Sar</taxon>
        <taxon>Alveolata</taxon>
        <taxon>Ciliophora</taxon>
        <taxon>Postciliodesmatophora</taxon>
        <taxon>Heterotrichea</taxon>
        <taxon>Heterotrichida</taxon>
        <taxon>Stentoridae</taxon>
        <taxon>Stentor</taxon>
    </lineage>
</organism>
<reference evidence="2 3" key="1">
    <citation type="submission" date="2016-11" db="EMBL/GenBank/DDBJ databases">
        <title>The macronuclear genome of Stentor coeruleus: a giant cell with tiny introns.</title>
        <authorList>
            <person name="Slabodnick M."/>
            <person name="Ruby J.G."/>
            <person name="Reiff S.B."/>
            <person name="Swart E.C."/>
            <person name="Gosai S."/>
            <person name="Prabakaran S."/>
            <person name="Witkowska E."/>
            <person name="Larue G.E."/>
            <person name="Fisher S."/>
            <person name="Freeman R.M."/>
            <person name="Gunawardena J."/>
            <person name="Chu W."/>
            <person name="Stover N.A."/>
            <person name="Gregory B.D."/>
            <person name="Nowacki M."/>
            <person name="Derisi J."/>
            <person name="Roy S.W."/>
            <person name="Marshall W.F."/>
            <person name="Sood P."/>
        </authorList>
    </citation>
    <scope>NUCLEOTIDE SEQUENCE [LARGE SCALE GENOMIC DNA]</scope>
    <source>
        <strain evidence="2">WM001</strain>
    </source>
</reference>
<sequence>MDQNVSLEFVNSLDQTTSEEILQSLKSGIYIMTSLLYNNLYRKMGLLIRTKNFTATWICKISENHYKKLISLKLTKWTIVAKRASKILNGLKILETQKKRKDAEKRKNKKKNSDLEAIKQEKALTKLARTIKRCKTMQLVDAFQSILNNQIKHSKAYYYIKLQEKKYKKHIIENWHQYVIFIKLRRKTFIQTIKFIRQSVFSKLLKPIIGNSHTLRGYKSSNGSEILKSLFQKHTRRYFLSLIQFACSNTLPKVILALGELEKVSRVYLHKYFIRILSFKFKMLALRATLGTKIVEKIFFAYTQKYTKTLLGWDYNEKALRLKIGLIKIAKVGENTSRIVLKSVIDGKKGIEDIKVILGFRKIQKTAGKSLRKAFEVIKIHTKLSGTYQICIVSPKDNNENSPEKKMLGQQDNKKSYIYIPQLLIPYLTKLFQFLLKKHTKFQMKFLKYAFLRYKLYTSYTKITKAVDILNDVSVKNYSNLIEKSWHTMKIFIKKRAKLKSQWKKKFNKLRRLYRKILKKHLADLKVKTFNKWKKYVKKITSLNRKFAIKRVAKLYSLLQIINTKYQNLFIKGSFRLLKRKFMSKKRLFYNLEKLYKKNLMKNQFENFKNMCMSLALSPIIHRKSQNSYISLNELSPKSSLGIRSGLLQPKRYGFYSVKRLSLDQAVPAYMDKIIKSTPPAVEKCNTPNIGALINRSSVGEVHSRNKSLRKY</sequence>
<accession>A0A1R2ATD9</accession>
<protein>
    <submittedName>
        <fullName evidence="2">Uncharacterized protein</fullName>
    </submittedName>
</protein>
<proteinExistence type="predicted"/>
<dbReference type="EMBL" id="MPUH01001436">
    <property type="protein sequence ID" value="OMJ67789.1"/>
    <property type="molecule type" value="Genomic_DNA"/>
</dbReference>
<gene>
    <name evidence="2" type="ORF">SteCoe_34956</name>
</gene>
<comment type="caution">
    <text evidence="2">The sequence shown here is derived from an EMBL/GenBank/DDBJ whole genome shotgun (WGS) entry which is preliminary data.</text>
</comment>
<evidence type="ECO:0000256" key="1">
    <source>
        <dbReference type="SAM" id="Coils"/>
    </source>
</evidence>
<name>A0A1R2ATD9_9CILI</name>
<keyword evidence="1" id="KW-0175">Coiled coil</keyword>